<organism evidence="2 3">
    <name type="scientific">Triticum urartu</name>
    <name type="common">Red wild einkorn</name>
    <name type="synonym">Crithodium urartu</name>
    <dbReference type="NCBI Taxonomy" id="4572"/>
    <lineage>
        <taxon>Eukaryota</taxon>
        <taxon>Viridiplantae</taxon>
        <taxon>Streptophyta</taxon>
        <taxon>Embryophyta</taxon>
        <taxon>Tracheophyta</taxon>
        <taxon>Spermatophyta</taxon>
        <taxon>Magnoliopsida</taxon>
        <taxon>Liliopsida</taxon>
        <taxon>Poales</taxon>
        <taxon>Poaceae</taxon>
        <taxon>BOP clade</taxon>
        <taxon>Pooideae</taxon>
        <taxon>Triticodae</taxon>
        <taxon>Triticeae</taxon>
        <taxon>Triticinae</taxon>
        <taxon>Triticum</taxon>
    </lineage>
</organism>
<reference evidence="2" key="3">
    <citation type="submission" date="2022-06" db="UniProtKB">
        <authorList>
            <consortium name="EnsemblPlants"/>
        </authorList>
    </citation>
    <scope>IDENTIFICATION</scope>
</reference>
<keyword evidence="1" id="KW-0472">Membrane</keyword>
<proteinExistence type="predicted"/>
<keyword evidence="1" id="KW-1133">Transmembrane helix</keyword>
<name>A0A8R7UIE4_TRIUA</name>
<evidence type="ECO:0000313" key="2">
    <source>
        <dbReference type="EnsemblPlants" id="TuG1812G0500003700.01.T01.cds365128"/>
    </source>
</evidence>
<dbReference type="Proteomes" id="UP000015106">
    <property type="component" value="Chromosome 5"/>
</dbReference>
<dbReference type="AlphaFoldDB" id="A0A8R7UIE4"/>
<reference evidence="3" key="1">
    <citation type="journal article" date="2013" name="Nature">
        <title>Draft genome of the wheat A-genome progenitor Triticum urartu.</title>
        <authorList>
            <person name="Ling H.Q."/>
            <person name="Zhao S."/>
            <person name="Liu D."/>
            <person name="Wang J."/>
            <person name="Sun H."/>
            <person name="Zhang C."/>
            <person name="Fan H."/>
            <person name="Li D."/>
            <person name="Dong L."/>
            <person name="Tao Y."/>
            <person name="Gao C."/>
            <person name="Wu H."/>
            <person name="Li Y."/>
            <person name="Cui Y."/>
            <person name="Guo X."/>
            <person name="Zheng S."/>
            <person name="Wang B."/>
            <person name="Yu K."/>
            <person name="Liang Q."/>
            <person name="Yang W."/>
            <person name="Lou X."/>
            <person name="Chen J."/>
            <person name="Feng M."/>
            <person name="Jian J."/>
            <person name="Zhang X."/>
            <person name="Luo G."/>
            <person name="Jiang Y."/>
            <person name="Liu J."/>
            <person name="Wang Z."/>
            <person name="Sha Y."/>
            <person name="Zhang B."/>
            <person name="Wu H."/>
            <person name="Tang D."/>
            <person name="Shen Q."/>
            <person name="Xue P."/>
            <person name="Zou S."/>
            <person name="Wang X."/>
            <person name="Liu X."/>
            <person name="Wang F."/>
            <person name="Yang Y."/>
            <person name="An X."/>
            <person name="Dong Z."/>
            <person name="Zhang K."/>
            <person name="Zhang X."/>
            <person name="Luo M.C."/>
            <person name="Dvorak J."/>
            <person name="Tong Y."/>
            <person name="Wang J."/>
            <person name="Yang H."/>
            <person name="Li Z."/>
            <person name="Wang D."/>
            <person name="Zhang A."/>
            <person name="Wang J."/>
        </authorList>
    </citation>
    <scope>NUCLEOTIDE SEQUENCE</scope>
    <source>
        <strain evidence="3">cv. G1812</strain>
    </source>
</reference>
<feature type="transmembrane region" description="Helical" evidence="1">
    <location>
        <begin position="12"/>
        <end position="34"/>
    </location>
</feature>
<keyword evidence="3" id="KW-1185">Reference proteome</keyword>
<reference evidence="2" key="2">
    <citation type="submission" date="2018-03" db="EMBL/GenBank/DDBJ databases">
        <title>The Triticum urartu genome reveals the dynamic nature of wheat genome evolution.</title>
        <authorList>
            <person name="Ling H."/>
            <person name="Ma B."/>
            <person name="Shi X."/>
            <person name="Liu H."/>
            <person name="Dong L."/>
            <person name="Sun H."/>
            <person name="Cao Y."/>
            <person name="Gao Q."/>
            <person name="Zheng S."/>
            <person name="Li Y."/>
            <person name="Yu Y."/>
            <person name="Du H."/>
            <person name="Qi M."/>
            <person name="Li Y."/>
            <person name="Yu H."/>
            <person name="Cui Y."/>
            <person name="Wang N."/>
            <person name="Chen C."/>
            <person name="Wu H."/>
            <person name="Zhao Y."/>
            <person name="Zhang J."/>
            <person name="Li Y."/>
            <person name="Zhou W."/>
            <person name="Zhang B."/>
            <person name="Hu W."/>
            <person name="Eijk M."/>
            <person name="Tang J."/>
            <person name="Witsenboer H."/>
            <person name="Zhao S."/>
            <person name="Li Z."/>
            <person name="Zhang A."/>
            <person name="Wang D."/>
            <person name="Liang C."/>
        </authorList>
    </citation>
    <scope>NUCLEOTIDE SEQUENCE [LARGE SCALE GENOMIC DNA]</scope>
    <source>
        <strain evidence="2">cv. G1812</strain>
    </source>
</reference>
<keyword evidence="1" id="KW-0812">Transmembrane</keyword>
<dbReference type="Gramene" id="TuG1812G0500003700.01.T01">
    <property type="protein sequence ID" value="TuG1812G0500003700.01.T01.cds365128"/>
    <property type="gene ID" value="TuG1812G0500003700.01"/>
</dbReference>
<protein>
    <submittedName>
        <fullName evidence="2">Uncharacterized protein</fullName>
    </submittedName>
</protein>
<accession>A0A8R7UIE4</accession>
<evidence type="ECO:0000256" key="1">
    <source>
        <dbReference type="SAM" id="Phobius"/>
    </source>
</evidence>
<sequence>MGQPVGNHQGQNGIRSISMELSLVHVTIFVFWWLLFMDCSNVSCSAGLILLVPEVYLYCP</sequence>
<evidence type="ECO:0000313" key="3">
    <source>
        <dbReference type="Proteomes" id="UP000015106"/>
    </source>
</evidence>
<dbReference type="EnsemblPlants" id="TuG1812G0500003700.01.T01">
    <property type="protein sequence ID" value="TuG1812G0500003700.01.T01.cds365128"/>
    <property type="gene ID" value="TuG1812G0500003700.01"/>
</dbReference>